<protein>
    <recommendedName>
        <fullName evidence="3">N-acetyltransferase domain-containing protein</fullName>
    </recommendedName>
</protein>
<dbReference type="Gene3D" id="3.40.630.30">
    <property type="match status" value="1"/>
</dbReference>
<evidence type="ECO:0000313" key="5">
    <source>
        <dbReference type="Proteomes" id="UP000230202"/>
    </source>
</evidence>
<organism evidence="4 5">
    <name type="scientific">Snodgrassella alvi</name>
    <dbReference type="NCBI Taxonomy" id="1196083"/>
    <lineage>
        <taxon>Bacteria</taxon>
        <taxon>Pseudomonadati</taxon>
        <taxon>Pseudomonadota</taxon>
        <taxon>Betaproteobacteria</taxon>
        <taxon>Neisseriales</taxon>
        <taxon>Neisseriaceae</taxon>
        <taxon>Snodgrassella</taxon>
    </lineage>
</organism>
<dbReference type="EMBL" id="MEIL01000016">
    <property type="protein sequence ID" value="PIT41442.1"/>
    <property type="molecule type" value="Genomic_DNA"/>
</dbReference>
<dbReference type="RefSeq" id="WP_100151534.1">
    <property type="nucleotide sequence ID" value="NZ_MEIL01000016.1"/>
</dbReference>
<evidence type="ECO:0000313" key="4">
    <source>
        <dbReference type="EMBL" id="PIT41442.1"/>
    </source>
</evidence>
<reference evidence="4" key="1">
    <citation type="journal article" date="2017" name="MBio">
        <title>Type VI secretion-mediated competition in the bee gut microbiome.</title>
        <authorList>
            <person name="Steele M.I."/>
            <person name="Kwong W.K."/>
            <person name="Powell J.E."/>
            <person name="Whiteley M."/>
            <person name="Moran N.A."/>
        </authorList>
    </citation>
    <scope>NUCLEOTIDE SEQUENCE [LARGE SCALE GENOMIC DNA]</scope>
    <source>
        <strain evidence="4">WkB273</strain>
    </source>
</reference>
<keyword evidence="5" id="KW-1185">Reference proteome</keyword>
<dbReference type="AlphaFoldDB" id="A0A2N9X9C0"/>
<sequence>MLNQITIIRATTEQLDDAIILFASYRQFYGLTDKQTASRNFIQERLEKQDSVIFIAYDQQQACGFVQLYFSFSSLSVSPTIILNDLYVPENHRQKGIATQLMQYVTQFARDNGYSGISLCTANDNHKARALYEQAGYQIDEQFVYYFLNLN</sequence>
<dbReference type="InterPro" id="IPR000182">
    <property type="entry name" value="GNAT_dom"/>
</dbReference>
<dbReference type="InterPro" id="IPR016181">
    <property type="entry name" value="Acyl_CoA_acyltransferase"/>
</dbReference>
<proteinExistence type="predicted"/>
<dbReference type="PROSITE" id="PS51186">
    <property type="entry name" value="GNAT"/>
    <property type="match status" value="1"/>
</dbReference>
<evidence type="ECO:0000259" key="3">
    <source>
        <dbReference type="PROSITE" id="PS51186"/>
    </source>
</evidence>
<dbReference type="Proteomes" id="UP000230202">
    <property type="component" value="Unassembled WGS sequence"/>
</dbReference>
<keyword evidence="2" id="KW-0012">Acyltransferase</keyword>
<dbReference type="PANTHER" id="PTHR10545:SF29">
    <property type="entry name" value="GH14572P-RELATED"/>
    <property type="match status" value="1"/>
</dbReference>
<gene>
    <name evidence="4" type="ORF">BHC54_01450</name>
</gene>
<dbReference type="InterPro" id="IPR051016">
    <property type="entry name" value="Diverse_Substrate_AcTransf"/>
</dbReference>
<comment type="caution">
    <text evidence="4">The sequence shown here is derived from an EMBL/GenBank/DDBJ whole genome shotgun (WGS) entry which is preliminary data.</text>
</comment>
<dbReference type="CDD" id="cd04301">
    <property type="entry name" value="NAT_SF"/>
    <property type="match status" value="1"/>
</dbReference>
<accession>A0A2N9X9C0</accession>
<evidence type="ECO:0000256" key="1">
    <source>
        <dbReference type="ARBA" id="ARBA00022679"/>
    </source>
</evidence>
<dbReference type="PANTHER" id="PTHR10545">
    <property type="entry name" value="DIAMINE N-ACETYLTRANSFERASE"/>
    <property type="match status" value="1"/>
</dbReference>
<dbReference type="GO" id="GO:0008080">
    <property type="term" value="F:N-acetyltransferase activity"/>
    <property type="evidence" value="ECO:0007669"/>
    <property type="project" value="TreeGrafter"/>
</dbReference>
<name>A0A2N9X9C0_9NEIS</name>
<evidence type="ECO:0000256" key="2">
    <source>
        <dbReference type="ARBA" id="ARBA00023315"/>
    </source>
</evidence>
<dbReference type="SUPFAM" id="SSF55729">
    <property type="entry name" value="Acyl-CoA N-acyltransferases (Nat)"/>
    <property type="match status" value="1"/>
</dbReference>
<feature type="domain" description="N-acetyltransferase" evidence="3">
    <location>
        <begin position="6"/>
        <end position="151"/>
    </location>
</feature>
<keyword evidence="1" id="KW-0808">Transferase</keyword>
<dbReference type="Pfam" id="PF00583">
    <property type="entry name" value="Acetyltransf_1"/>
    <property type="match status" value="1"/>
</dbReference>